<comment type="caution">
    <text evidence="1">The sequence shown here is derived from an EMBL/GenBank/DDBJ whole genome shotgun (WGS) entry which is preliminary data.</text>
</comment>
<gene>
    <name evidence="1" type="ORF">N5E88_16990</name>
</gene>
<dbReference type="EMBL" id="JAOCIY010000051">
    <property type="protein sequence ID" value="MDH1481163.1"/>
    <property type="molecule type" value="Genomic_DNA"/>
</dbReference>
<evidence type="ECO:0000313" key="2">
    <source>
        <dbReference type="Proteomes" id="UP001161707"/>
    </source>
</evidence>
<proteinExistence type="predicted"/>
<dbReference type="Proteomes" id="UP001161707">
    <property type="component" value="Unassembled WGS sequence"/>
</dbReference>
<sequence>MMLILWMVAFVSQRKTSKPALTLMIAVLNQWPDIAAQRIKERHSLKLFLMSVKPVQYKLAGLSKPAIQNVPGLRLYSTHPDALSLLSAKVFAERMFTLQ</sequence>
<dbReference type="RefSeq" id="WP_228037403.1">
    <property type="nucleotide sequence ID" value="NZ_CP039303.1"/>
</dbReference>
<name>A0AA42UAK8_ENTCL</name>
<protein>
    <submittedName>
        <fullName evidence="1">Uncharacterized protein</fullName>
    </submittedName>
</protein>
<reference evidence="1" key="1">
    <citation type="submission" date="2022-09" db="EMBL/GenBank/DDBJ databases">
        <title>Intensive care unit water sources are persistently colonized with multi-drug resistant bacteria and are the site of extensive horizontal gene transfer of antibiotic resistance genes.</title>
        <authorList>
            <person name="Diorio-Toth L."/>
        </authorList>
    </citation>
    <scope>NUCLEOTIDE SEQUENCE</scope>
    <source>
        <strain evidence="1">GD03711</strain>
    </source>
</reference>
<evidence type="ECO:0000313" key="1">
    <source>
        <dbReference type="EMBL" id="MDH1481163.1"/>
    </source>
</evidence>
<dbReference type="AlphaFoldDB" id="A0AA42UAK8"/>
<organism evidence="1 2">
    <name type="scientific">Enterobacter cloacae</name>
    <dbReference type="NCBI Taxonomy" id="550"/>
    <lineage>
        <taxon>Bacteria</taxon>
        <taxon>Pseudomonadati</taxon>
        <taxon>Pseudomonadota</taxon>
        <taxon>Gammaproteobacteria</taxon>
        <taxon>Enterobacterales</taxon>
        <taxon>Enterobacteriaceae</taxon>
        <taxon>Enterobacter</taxon>
        <taxon>Enterobacter cloacae complex</taxon>
    </lineage>
</organism>
<accession>A0AA42UAK8</accession>